<evidence type="ECO:0000259" key="1">
    <source>
        <dbReference type="PROSITE" id="PS50837"/>
    </source>
</evidence>
<proteinExistence type="predicted"/>
<reference evidence="2 3" key="1">
    <citation type="submission" date="2019-03" db="EMBL/GenBank/DDBJ databases">
        <title>Genomic Encyclopedia of Type Strains, Phase IV (KMG-IV): sequencing the most valuable type-strain genomes for metagenomic binning, comparative biology and taxonomic classification.</title>
        <authorList>
            <person name="Goeker M."/>
        </authorList>
    </citation>
    <scope>NUCLEOTIDE SEQUENCE [LARGE SCALE GENOMIC DNA]</scope>
    <source>
        <strain evidence="2 3">DSM 45934</strain>
    </source>
</reference>
<feature type="domain" description="NACHT" evidence="1">
    <location>
        <begin position="256"/>
        <end position="373"/>
    </location>
</feature>
<protein>
    <submittedName>
        <fullName evidence="2">NACHT domain-containing protein</fullName>
    </submittedName>
</protein>
<dbReference type="Pfam" id="PF05729">
    <property type="entry name" value="NACHT"/>
    <property type="match status" value="1"/>
</dbReference>
<dbReference type="InterPro" id="IPR027417">
    <property type="entry name" value="P-loop_NTPase"/>
</dbReference>
<evidence type="ECO:0000313" key="2">
    <source>
        <dbReference type="EMBL" id="TCO58530.1"/>
    </source>
</evidence>
<dbReference type="RefSeq" id="WP_132119337.1">
    <property type="nucleotide sequence ID" value="NZ_SLWS01000005.1"/>
</dbReference>
<dbReference type="SUPFAM" id="SSF52540">
    <property type="entry name" value="P-loop containing nucleoside triphosphate hydrolases"/>
    <property type="match status" value="1"/>
</dbReference>
<dbReference type="PROSITE" id="PS50837">
    <property type="entry name" value="NACHT"/>
    <property type="match status" value="1"/>
</dbReference>
<gene>
    <name evidence="2" type="ORF">EV192_105600</name>
</gene>
<dbReference type="InterPro" id="IPR007111">
    <property type="entry name" value="NACHT_NTPase"/>
</dbReference>
<dbReference type="EMBL" id="SLWS01000005">
    <property type="protein sequence ID" value="TCO58530.1"/>
    <property type="molecule type" value="Genomic_DNA"/>
</dbReference>
<dbReference type="PANTHER" id="PTHR46844:SF1">
    <property type="entry name" value="SLR5058 PROTEIN"/>
    <property type="match status" value="1"/>
</dbReference>
<organism evidence="2 3">
    <name type="scientific">Actinocrispum wychmicini</name>
    <dbReference type="NCBI Taxonomy" id="1213861"/>
    <lineage>
        <taxon>Bacteria</taxon>
        <taxon>Bacillati</taxon>
        <taxon>Actinomycetota</taxon>
        <taxon>Actinomycetes</taxon>
        <taxon>Pseudonocardiales</taxon>
        <taxon>Pseudonocardiaceae</taxon>
        <taxon>Actinocrispum</taxon>
    </lineage>
</organism>
<dbReference type="Proteomes" id="UP000295680">
    <property type="component" value="Unassembled WGS sequence"/>
</dbReference>
<name>A0A4V2S749_9PSEU</name>
<dbReference type="PANTHER" id="PTHR46844">
    <property type="entry name" value="SLR5058 PROTEIN"/>
    <property type="match status" value="1"/>
</dbReference>
<dbReference type="OrthoDB" id="135105at2"/>
<keyword evidence="3" id="KW-1185">Reference proteome</keyword>
<sequence length="966" mass="108035">MAALETAAAKALEKSLTTALAQLTKRLWTNRLSPAARREKAASDVIKQLTAHDFSGQLRLTAVLPELSTGISLKQVKAAIGGPTFQGLLHELVAARIMGMPELVVTCVRQNMEIAFRLAFPQSDPDRIAAFAHGLFDELDRVVADLAGKIDDGKGLRELREGAAVTLINAASNSIRRHNSHLLLPKTLAEAGAALDWEATYRNQARTAHGRIEPPDFERKRSVPIDSLFVSPRIRPRVDGNVNAVLDVGGLRNVIDRTVLLGDPGGGKSTATNMLAWLFAGTRNDLVPFVVVVRNSATQRRSILEQIESWLRSYYQSPAPPDAVEGLLLSGRALVVFDGLDELIDTSKRREMTERIELFCTRYPLAKVLVTSRRVGYEEAALDPTVFEVYELAEFSDDNVRTYVTNWFTQVGKADDDAAHELAASFIQESAAVPELRRNPLMLALMCIIYRGHMWIPRNRPEMYEHCAKLLFEKWDSSRQIYVGLKASAHVDGAIKQLAYWMFTDPEAAQGVRESELVREATTYLEPAFSTRPEAEQAAQQFIDFCRGRGWVLTDVGTTADGEALFAFTHRTFMEYFAAYELTRQHNGPEKVAKAILPHVAAAEWQIVAELAVQISNKHWRDGAARILRTILDNRRFSSVVSRHNITRFAIRCLGFAHIPVPLAAEIGQAFVATTLQFVAAGNLLRPERIAIVPELREPVENEILTALATAVMSNDRISRDVATEIVVHLYNSHSDEALIAPTPEDMARWHTHQQALFKAVRTEIHDRRDSSIWFMAWRQGLISIQQLVRESPYADQYPLSILFAASISTYTRDGWGSWGPFMARRLLQSGPEADDYSATWEEVKWLGHFMDTLGHPPWVLPFVHVRIGGVQSADLRLDTLNSDCGWALLCLMLIDIEATGVEKFLQPSHGDSRNYDQAEAALAWRRAAYTALPQWLSAVIDAMPAKRRDLVVAWLDNQVDFVVRE</sequence>
<evidence type="ECO:0000313" key="3">
    <source>
        <dbReference type="Proteomes" id="UP000295680"/>
    </source>
</evidence>
<comment type="caution">
    <text evidence="2">The sequence shown here is derived from an EMBL/GenBank/DDBJ whole genome shotgun (WGS) entry which is preliminary data.</text>
</comment>
<dbReference type="Gene3D" id="3.40.50.300">
    <property type="entry name" value="P-loop containing nucleotide triphosphate hydrolases"/>
    <property type="match status" value="1"/>
</dbReference>
<accession>A0A4V2S749</accession>
<dbReference type="AlphaFoldDB" id="A0A4V2S749"/>